<name>A0A3R9N5P0_9BACT</name>
<dbReference type="InterPro" id="IPR029058">
    <property type="entry name" value="AB_hydrolase_fold"/>
</dbReference>
<dbReference type="PANTHER" id="PTHR43039">
    <property type="entry name" value="ESTERASE-RELATED"/>
    <property type="match status" value="1"/>
</dbReference>
<keyword evidence="5" id="KW-1185">Reference proteome</keyword>
<dbReference type="EMBL" id="RWIT01000004">
    <property type="protein sequence ID" value="RSK48798.1"/>
    <property type="molecule type" value="Genomic_DNA"/>
</dbReference>
<evidence type="ECO:0000256" key="2">
    <source>
        <dbReference type="ARBA" id="ARBA00022801"/>
    </source>
</evidence>
<evidence type="ECO:0000256" key="1">
    <source>
        <dbReference type="ARBA" id="ARBA00008645"/>
    </source>
</evidence>
<dbReference type="SUPFAM" id="SSF53474">
    <property type="entry name" value="alpha/beta-Hydrolases"/>
    <property type="match status" value="1"/>
</dbReference>
<evidence type="ECO:0000313" key="4">
    <source>
        <dbReference type="EMBL" id="RSK48798.1"/>
    </source>
</evidence>
<organism evidence="4 5">
    <name type="scientific">Hymenobacter rigui</name>
    <dbReference type="NCBI Taxonomy" id="334424"/>
    <lineage>
        <taxon>Bacteria</taxon>
        <taxon>Pseudomonadati</taxon>
        <taxon>Bacteroidota</taxon>
        <taxon>Cytophagia</taxon>
        <taxon>Cytophagales</taxon>
        <taxon>Hymenobacteraceae</taxon>
        <taxon>Hymenobacter</taxon>
    </lineage>
</organism>
<dbReference type="InterPro" id="IPR000073">
    <property type="entry name" value="AB_hydrolase_1"/>
</dbReference>
<dbReference type="OrthoDB" id="9780932at2"/>
<dbReference type="AlphaFoldDB" id="A0A3R9N5P0"/>
<comment type="caution">
    <text evidence="4">The sequence shown here is derived from an EMBL/GenBank/DDBJ whole genome shotgun (WGS) entry which is preliminary data.</text>
</comment>
<evidence type="ECO:0000313" key="5">
    <source>
        <dbReference type="Proteomes" id="UP000273500"/>
    </source>
</evidence>
<dbReference type="Gene3D" id="3.40.50.1820">
    <property type="entry name" value="alpha/beta hydrolase"/>
    <property type="match status" value="1"/>
</dbReference>
<gene>
    <name evidence="4" type="ORF">EI291_09535</name>
</gene>
<dbReference type="RefSeq" id="WP_125419586.1">
    <property type="nucleotide sequence ID" value="NZ_RWIT01000004.1"/>
</dbReference>
<comment type="similarity">
    <text evidence="1">Belongs to the AB hydrolase superfamily.</text>
</comment>
<protein>
    <submittedName>
        <fullName evidence="4">Alpha/beta hydrolase</fullName>
    </submittedName>
</protein>
<dbReference type="FunFam" id="3.40.50.1820:FF:000042">
    <property type="entry name" value="probable strigolactone esterase DAD2"/>
    <property type="match status" value="1"/>
</dbReference>
<dbReference type="Proteomes" id="UP000273500">
    <property type="component" value="Unassembled WGS sequence"/>
</dbReference>
<dbReference type="GO" id="GO:0016787">
    <property type="term" value="F:hydrolase activity"/>
    <property type="evidence" value="ECO:0007669"/>
    <property type="project" value="UniProtKB-KW"/>
</dbReference>
<accession>A0A3R9N5P0</accession>
<evidence type="ECO:0000259" key="3">
    <source>
        <dbReference type="Pfam" id="PF00561"/>
    </source>
</evidence>
<dbReference type="Pfam" id="PF00561">
    <property type="entry name" value="Abhydrolase_1"/>
    <property type="match status" value="1"/>
</dbReference>
<reference evidence="4 5" key="1">
    <citation type="submission" date="2018-12" db="EMBL/GenBank/DDBJ databases">
        <authorList>
            <person name="Feng G."/>
            <person name="Zhu H."/>
        </authorList>
    </citation>
    <scope>NUCLEOTIDE SEQUENCE [LARGE SCALE GENOMIC DNA]</scope>
    <source>
        <strain evidence="4 5">KCTC 12533</strain>
    </source>
</reference>
<dbReference type="PRINTS" id="PR00111">
    <property type="entry name" value="ABHYDROLASE"/>
</dbReference>
<sequence>MDILQRHYVSTYGAGKQPLMFAHGFGTDQHSWQYVAPSFASQYQVVLFDLVGAGRSDRSAYDFSRYHTLDGYAADLITLLRALDLPKVMYVGHSVSGMIGVLAAIQAPELFERLVLLAASPCYVNDGDYPGGFDPADLEELLGFLNLDYRAWSRAIVPSLIGGDMRPGLLDELLASFMSVDPAVARQFAHAAFLSDYRSALPNLQVPALIVQCAQDSVAPAAVGRYLHSKLADSTLDIIDTIGHYPHLNAPVATIAALHRYFGTYRHSMPQA</sequence>
<feature type="domain" description="AB hydrolase-1" evidence="3">
    <location>
        <begin position="18"/>
        <end position="123"/>
    </location>
</feature>
<keyword evidence="2 4" id="KW-0378">Hydrolase</keyword>
<proteinExistence type="inferred from homology"/>